<sequence length="364" mass="38392">MTMSRRAALLGALATLPMGSGIAQEARGGVAQEARGGATQEARGGATQDARPGTAQGAGGGGALRKVTVAGWGPPISEITNMLAEPDKGFFQAHGVALDYLPGQGSAAAIQNMLTGQADIAFTDPASFFLALDAGEKLVAVYNIYPQNVFNLVARAGSGIRTPRDLRGKRVSVYARGSGTWIHLMLLLHAAGLTEADVTVEVAGPLNFGPLIQGQIDVAAATDTGLQVAQARGLKDFTVIEVRDTINLPSDVFVVTEKTFRERPALIRDFLAAYRDSAQWMIDHPDEAARLAVTRAINGRDEAINRGIIDLRNASSVSDTTRREGLGHFDLAVLQRGADMMRELGLLKNAIDVPAVVRSDLLGG</sequence>
<keyword evidence="7" id="KW-0663">Pyridoxal phosphate</keyword>
<evidence type="ECO:0000256" key="10">
    <source>
        <dbReference type="ARBA" id="ARBA00033171"/>
    </source>
</evidence>
<accession>A0ABV6JVK4</accession>
<dbReference type="EMBL" id="JBHLUN010000010">
    <property type="protein sequence ID" value="MFC0409751.1"/>
    <property type="molecule type" value="Genomic_DNA"/>
</dbReference>
<organism evidence="15 16">
    <name type="scientific">Roseomonas elaeocarpi</name>
    <dbReference type="NCBI Taxonomy" id="907779"/>
    <lineage>
        <taxon>Bacteria</taxon>
        <taxon>Pseudomonadati</taxon>
        <taxon>Pseudomonadota</taxon>
        <taxon>Alphaproteobacteria</taxon>
        <taxon>Acetobacterales</taxon>
        <taxon>Roseomonadaceae</taxon>
        <taxon>Roseomonas</taxon>
    </lineage>
</organism>
<comment type="pathway">
    <text evidence="2">Cofactor biosynthesis; thiamine diphosphate biosynthesis.</text>
</comment>
<keyword evidence="13" id="KW-0732">Signal</keyword>
<evidence type="ECO:0000256" key="7">
    <source>
        <dbReference type="ARBA" id="ARBA00022898"/>
    </source>
</evidence>
<keyword evidence="5" id="KW-0808">Transferase</keyword>
<comment type="similarity">
    <text evidence="3">Belongs to the NMT1/THI5 family.</text>
</comment>
<dbReference type="PANTHER" id="PTHR31528:SF1">
    <property type="entry name" value="4-AMINO-5-HYDROXYMETHYL-2-METHYLPYRIMIDINE PHOSPHATE SYNTHASE THI11-RELATED"/>
    <property type="match status" value="1"/>
</dbReference>
<reference evidence="15 16" key="1">
    <citation type="submission" date="2024-09" db="EMBL/GenBank/DDBJ databases">
        <authorList>
            <person name="Sun Q."/>
            <person name="Mori K."/>
        </authorList>
    </citation>
    <scope>NUCLEOTIDE SEQUENCE [LARGE SCALE GENOMIC DNA]</scope>
    <source>
        <strain evidence="15 16">TBRC 5777</strain>
    </source>
</reference>
<keyword evidence="9" id="KW-0408">Iron</keyword>
<protein>
    <recommendedName>
        <fullName evidence="10">Thiamine pyrimidine synthase</fullName>
    </recommendedName>
</protein>
<comment type="caution">
    <text evidence="15">The sequence shown here is derived from an EMBL/GenBank/DDBJ whole genome shotgun (WGS) entry which is preliminary data.</text>
</comment>
<gene>
    <name evidence="15" type="ORF">ACFFGY_15975</name>
</gene>
<evidence type="ECO:0000256" key="8">
    <source>
        <dbReference type="ARBA" id="ARBA00022977"/>
    </source>
</evidence>
<evidence type="ECO:0000313" key="16">
    <source>
        <dbReference type="Proteomes" id="UP001589865"/>
    </source>
</evidence>
<dbReference type="PANTHER" id="PTHR31528">
    <property type="entry name" value="4-AMINO-5-HYDROXYMETHYL-2-METHYLPYRIMIDINE PHOSPHATE SYNTHASE THI11-RELATED"/>
    <property type="match status" value="1"/>
</dbReference>
<feature type="region of interest" description="Disordered" evidence="12">
    <location>
        <begin position="27"/>
        <end position="62"/>
    </location>
</feature>
<evidence type="ECO:0000256" key="1">
    <source>
        <dbReference type="ARBA" id="ARBA00003469"/>
    </source>
</evidence>
<evidence type="ECO:0000259" key="14">
    <source>
        <dbReference type="Pfam" id="PF09084"/>
    </source>
</evidence>
<evidence type="ECO:0000256" key="5">
    <source>
        <dbReference type="ARBA" id="ARBA00022679"/>
    </source>
</evidence>
<feature type="chain" id="PRO_5045494747" description="Thiamine pyrimidine synthase" evidence="13">
    <location>
        <begin position="24"/>
        <end position="364"/>
    </location>
</feature>
<comment type="function">
    <text evidence="1">Responsible for the formation of the pyrimidine heterocycle in the thiamine biosynthesis pathway. Catalyzes the formation of hydroxymethylpyrimidine phosphate (HMP-P) from histidine and pyridoxal phosphate (PLP). The protein uses PLP and the active site histidine to form HMP-P, generating an inactive enzyme. The enzyme can only undergo a single turnover, which suggests it is a suicide enzyme.</text>
</comment>
<evidence type="ECO:0000256" key="6">
    <source>
        <dbReference type="ARBA" id="ARBA00022723"/>
    </source>
</evidence>
<dbReference type="Proteomes" id="UP001589865">
    <property type="component" value="Unassembled WGS sequence"/>
</dbReference>
<comment type="subunit">
    <text evidence="4">Homodimer.</text>
</comment>
<dbReference type="InterPro" id="IPR015168">
    <property type="entry name" value="SsuA/THI5"/>
</dbReference>
<comment type="catalytic activity">
    <reaction evidence="11">
        <text>N(6)-(pyridoxal phosphate)-L-lysyl-[4-amino-5-hydroxymethyl-2-methylpyrimidine phosphate synthase] + L-histidyl-[4-amino-5-hydroxymethyl-2-methylpyrimidine phosphate synthase] + 2 Fe(3+) + 4 H2O = L-lysyl-[4-amino-5-hydroxymethyl-2-methylpyrimidine phosphate synthase] + (2S)-2-amino-5-hydroxy-4-oxopentanoyl-[4-amino-5-hydroxymethyl-2-methylpyrimidine phosphate synthase] + 4-amino-2-methyl-5-(phosphooxymethyl)pyrimidine + 3-oxopropanoate + 2 Fe(2+) + 2 H(+)</text>
        <dbReference type="Rhea" id="RHEA:65756"/>
        <dbReference type="Rhea" id="RHEA-COMP:16892"/>
        <dbReference type="Rhea" id="RHEA-COMP:16893"/>
        <dbReference type="Rhea" id="RHEA-COMP:16894"/>
        <dbReference type="Rhea" id="RHEA-COMP:16895"/>
        <dbReference type="ChEBI" id="CHEBI:15377"/>
        <dbReference type="ChEBI" id="CHEBI:15378"/>
        <dbReference type="ChEBI" id="CHEBI:29033"/>
        <dbReference type="ChEBI" id="CHEBI:29034"/>
        <dbReference type="ChEBI" id="CHEBI:29969"/>
        <dbReference type="ChEBI" id="CHEBI:29979"/>
        <dbReference type="ChEBI" id="CHEBI:33190"/>
        <dbReference type="ChEBI" id="CHEBI:58354"/>
        <dbReference type="ChEBI" id="CHEBI:143915"/>
        <dbReference type="ChEBI" id="CHEBI:157692"/>
    </reaction>
    <physiologicalReaction direction="left-to-right" evidence="11">
        <dbReference type="Rhea" id="RHEA:65757"/>
    </physiologicalReaction>
</comment>
<feature type="signal peptide" evidence="13">
    <location>
        <begin position="1"/>
        <end position="23"/>
    </location>
</feature>
<evidence type="ECO:0000256" key="4">
    <source>
        <dbReference type="ARBA" id="ARBA00011738"/>
    </source>
</evidence>
<evidence type="ECO:0000256" key="13">
    <source>
        <dbReference type="SAM" id="SignalP"/>
    </source>
</evidence>
<dbReference type="Gene3D" id="3.40.190.10">
    <property type="entry name" value="Periplasmic binding protein-like II"/>
    <property type="match status" value="2"/>
</dbReference>
<keyword evidence="16" id="KW-1185">Reference proteome</keyword>
<keyword evidence="8" id="KW-0784">Thiamine biosynthesis</keyword>
<evidence type="ECO:0000256" key="9">
    <source>
        <dbReference type="ARBA" id="ARBA00023004"/>
    </source>
</evidence>
<keyword evidence="6" id="KW-0479">Metal-binding</keyword>
<evidence type="ECO:0000313" key="15">
    <source>
        <dbReference type="EMBL" id="MFC0409751.1"/>
    </source>
</evidence>
<dbReference type="RefSeq" id="WP_377045495.1">
    <property type="nucleotide sequence ID" value="NZ_JBHLUN010000010.1"/>
</dbReference>
<evidence type="ECO:0000256" key="11">
    <source>
        <dbReference type="ARBA" id="ARBA00048179"/>
    </source>
</evidence>
<dbReference type="SUPFAM" id="SSF53850">
    <property type="entry name" value="Periplasmic binding protein-like II"/>
    <property type="match status" value="1"/>
</dbReference>
<evidence type="ECO:0000256" key="3">
    <source>
        <dbReference type="ARBA" id="ARBA00009406"/>
    </source>
</evidence>
<proteinExistence type="inferred from homology"/>
<name>A0ABV6JVK4_9PROT</name>
<evidence type="ECO:0000256" key="2">
    <source>
        <dbReference type="ARBA" id="ARBA00004948"/>
    </source>
</evidence>
<feature type="domain" description="SsuA/THI5-like" evidence="14">
    <location>
        <begin position="78"/>
        <end position="288"/>
    </location>
</feature>
<evidence type="ECO:0000256" key="12">
    <source>
        <dbReference type="SAM" id="MobiDB-lite"/>
    </source>
</evidence>
<dbReference type="Pfam" id="PF09084">
    <property type="entry name" value="NMT1"/>
    <property type="match status" value="1"/>
</dbReference>
<dbReference type="InterPro" id="IPR027939">
    <property type="entry name" value="NMT1/THI5"/>
</dbReference>